<keyword evidence="3" id="KW-1185">Reference proteome</keyword>
<reference evidence="2" key="1">
    <citation type="submission" date="2021-01" db="EMBL/GenBank/DDBJ databases">
        <title>Fulvivirga kasyanovii gen. nov., sp nov., a novel member of the phylum Bacteroidetes isolated from seawater in a mussel farm.</title>
        <authorList>
            <person name="Zhao L.-H."/>
            <person name="Wang Z.-J."/>
        </authorList>
    </citation>
    <scope>NUCLEOTIDE SEQUENCE</scope>
    <source>
        <strain evidence="2">2943</strain>
    </source>
</reference>
<organism evidence="2 3">
    <name type="scientific">Fulvivirga sediminis</name>
    <dbReference type="NCBI Taxonomy" id="2803949"/>
    <lineage>
        <taxon>Bacteria</taxon>
        <taxon>Pseudomonadati</taxon>
        <taxon>Bacteroidota</taxon>
        <taxon>Cytophagia</taxon>
        <taxon>Cytophagales</taxon>
        <taxon>Fulvivirgaceae</taxon>
        <taxon>Fulvivirga</taxon>
    </lineage>
</organism>
<gene>
    <name evidence="2" type="ORF">JL102_04370</name>
</gene>
<evidence type="ECO:0000313" key="2">
    <source>
        <dbReference type="EMBL" id="MBL3655353.1"/>
    </source>
</evidence>
<accession>A0A937F7D7</accession>
<dbReference type="Proteomes" id="UP000659388">
    <property type="component" value="Unassembled WGS sequence"/>
</dbReference>
<dbReference type="InterPro" id="IPR003781">
    <property type="entry name" value="CoA-bd"/>
</dbReference>
<proteinExistence type="predicted"/>
<dbReference type="AlphaFoldDB" id="A0A937F7D7"/>
<comment type="caution">
    <text evidence="2">The sequence shown here is derived from an EMBL/GenBank/DDBJ whole genome shotgun (WGS) entry which is preliminary data.</text>
</comment>
<sequence>MKKTAIIGATTNTSRYAYAAAERLTSHGHEIVPIGIKKGEVQGEEILNLREKPKVEGLDTVTMYIGPQNQPEWYDYILSLEPKRIIFNPGTENEEFEKLAKDKGVQTERACTLVMLSVGNY</sequence>
<dbReference type="EMBL" id="JAESIY010000002">
    <property type="protein sequence ID" value="MBL3655353.1"/>
    <property type="molecule type" value="Genomic_DNA"/>
</dbReference>
<dbReference type="SUPFAM" id="SSF51735">
    <property type="entry name" value="NAD(P)-binding Rossmann-fold domains"/>
    <property type="match status" value="1"/>
</dbReference>
<dbReference type="Gene3D" id="3.40.50.720">
    <property type="entry name" value="NAD(P)-binding Rossmann-like Domain"/>
    <property type="match status" value="1"/>
</dbReference>
<feature type="domain" description="CoA-binding" evidence="1">
    <location>
        <begin position="2"/>
        <end position="116"/>
    </location>
</feature>
<evidence type="ECO:0000313" key="3">
    <source>
        <dbReference type="Proteomes" id="UP000659388"/>
    </source>
</evidence>
<dbReference type="InterPro" id="IPR036291">
    <property type="entry name" value="NAD(P)-bd_dom_sf"/>
</dbReference>
<protein>
    <submittedName>
        <fullName evidence="2">CoA-binding protein</fullName>
    </submittedName>
</protein>
<evidence type="ECO:0000259" key="1">
    <source>
        <dbReference type="Pfam" id="PF13380"/>
    </source>
</evidence>
<dbReference type="RefSeq" id="WP_202243016.1">
    <property type="nucleotide sequence ID" value="NZ_JAESIY010000002.1"/>
</dbReference>
<dbReference type="Pfam" id="PF13380">
    <property type="entry name" value="CoA_binding_2"/>
    <property type="match status" value="1"/>
</dbReference>
<name>A0A937F7D7_9BACT</name>